<sequence>MFYGLKTEVVDGKVMCTCRDIPECVYDAPTVEEGEKFAAQAFPAALELFYRRKRAIIPLPSPLQEGEIPIRVPTRVQGKILLWNYMIENRYRLSDLSRLLNISATQVQRFVDLSKDGASMEAIDDALDVLGAHFTLTLQKR</sequence>
<dbReference type="EMBL" id="AP018786">
    <property type="protein sequence ID" value="BBF23865.1"/>
    <property type="molecule type" value="Genomic_DNA"/>
</dbReference>
<dbReference type="InterPro" id="IPR001387">
    <property type="entry name" value="Cro/C1-type_HTH"/>
</dbReference>
<dbReference type="KEGG" id="sutt:SUTMEG_17560"/>
<dbReference type="Proteomes" id="UP000271003">
    <property type="component" value="Chromosome"/>
</dbReference>
<organism evidence="2 3">
    <name type="scientific">Sutterella megalosphaeroides</name>
    <dbReference type="NCBI Taxonomy" id="2494234"/>
    <lineage>
        <taxon>Bacteria</taxon>
        <taxon>Pseudomonadati</taxon>
        <taxon>Pseudomonadota</taxon>
        <taxon>Betaproteobacteria</taxon>
        <taxon>Burkholderiales</taxon>
        <taxon>Sutterellaceae</taxon>
        <taxon>Sutterella</taxon>
    </lineage>
</organism>
<gene>
    <name evidence="2" type="primary">hicB</name>
    <name evidence="2" type="ORF">SUTMEG_17560</name>
</gene>
<evidence type="ECO:0000313" key="2">
    <source>
        <dbReference type="EMBL" id="BBF23865.1"/>
    </source>
</evidence>
<protein>
    <submittedName>
        <fullName evidence="2">Antitoxin HicB</fullName>
    </submittedName>
</protein>
<proteinExistence type="predicted"/>
<evidence type="ECO:0000259" key="1">
    <source>
        <dbReference type="Pfam" id="PF13443"/>
    </source>
</evidence>
<accession>A0A2Z6IBE0</accession>
<dbReference type="OrthoDB" id="5772151at2"/>
<name>A0A2Z6IBE0_9BURK</name>
<keyword evidence="3" id="KW-1185">Reference proteome</keyword>
<dbReference type="Pfam" id="PF13443">
    <property type="entry name" value="HTH_26"/>
    <property type="match status" value="1"/>
</dbReference>
<dbReference type="AlphaFoldDB" id="A0A2Z6IBE0"/>
<feature type="domain" description="HTH cro/C1-type" evidence="1">
    <location>
        <begin position="82"/>
        <end position="130"/>
    </location>
</feature>
<evidence type="ECO:0000313" key="3">
    <source>
        <dbReference type="Proteomes" id="UP000271003"/>
    </source>
</evidence>
<reference evidence="2 3" key="1">
    <citation type="journal article" date="2018" name="Int. J. Syst. Evol. Microbiol.">
        <title>Mesosutterella multiformis gen. nov., sp. nov., a member of the family Sutterellaceae and Sutterella megalosphaeroides sp. nov., isolated from human faeces.</title>
        <authorList>
            <person name="Sakamoto M."/>
            <person name="Ikeyama N."/>
            <person name="Kunihiro T."/>
            <person name="Iino T."/>
            <person name="Yuki M."/>
            <person name="Ohkuma M."/>
        </authorList>
    </citation>
    <scope>NUCLEOTIDE SEQUENCE [LARGE SCALE GENOMIC DNA]</scope>
    <source>
        <strain evidence="2 3">6FBBBH3</strain>
    </source>
</reference>